<dbReference type="Pfam" id="PF04082">
    <property type="entry name" value="Fungal_trans"/>
    <property type="match status" value="1"/>
</dbReference>
<feature type="compositionally biased region" description="Low complexity" evidence="6">
    <location>
        <begin position="858"/>
        <end position="876"/>
    </location>
</feature>
<name>A0A2T2ZXW0_9PEZI</name>
<dbReference type="InterPro" id="IPR007219">
    <property type="entry name" value="XnlR_reg_dom"/>
</dbReference>
<feature type="region of interest" description="Disordered" evidence="6">
    <location>
        <begin position="823"/>
        <end position="932"/>
    </location>
</feature>
<dbReference type="InterPro" id="IPR001138">
    <property type="entry name" value="Zn2Cys6_DnaBD"/>
</dbReference>
<feature type="region of interest" description="Disordered" evidence="6">
    <location>
        <begin position="131"/>
        <end position="207"/>
    </location>
</feature>
<sequence>MEHLETQVSDLRSFLPGSLVAPPGPVPAVPHPHPHHHHHHHHTHHSSASASPADATPMPTATTPLAGPASGTASGVVVGLVGGLGAAAGGGGAGGGLLHGHNSSNNSSNTNTTTTNNNLVANARASHAVYASNMPSPSPAASSTSRHLNHSHTHNSNLASPTWSALGPPKPTASSSSSSAAAAASVAKRKTADSPTDDSGQKQHRSKRNRYISIACNECKRRKIKCNGETPCQRCGNLNLQCLYAPNCCSNQFKDSDEYKAMTDTLALLQDQMESLQRKVSDLQQETMRLAPLHDRVLPPPPPSVTTNSNRPSPGTPASTSSTSQQQKPDAQQHYISRPPARYRGPTSASAHVNVAKDTLYKMGFPGEANDTAQDPARAHEDEANARSPLPPPPSDTSFVPRCHDPLWEYDKDEMVRLCRVHEEEVGIMYPVVNIEDVIAHATHLADRIESTRRYGASSSPRSLDDEFSDTKTLELKIIMCCALVVEEHGYSTKATRLWDSIQHITNALLMSEPSDVAKLPFLALVGGFRFLANEEVLAWRVMGQVARLCLEMGLHRRDGIARIAGEQERKNAINTFWSAYVLDRRWSFGTGFPFVVHDDKIDPGLPWPENYPYLTCLITISKLTSKIWRLVDYFDSVLIRDLKREDFENLDQEILDWYETLPESIKISSLGNLIPSPGTRTYNIERLQIWTRLRLNQIRIWLYTPVLHTALSISQNRELAQRVVSLAQETIQYLSLLNNNSVVYHRIQVFYHHFLTSAIAVLFLASTHAPVAFSSMCREEFHMALELVKDLSSKSWVSQRLWRTVKSLKAYAPRLGLQLDEDVGSSRRGEHGGSSLSVVGPARQHSAGHGGGVMDTSLRSPASSGGPLSASSPGLTPGYGGQQPPASRMGSLTPHGGRHPSLPGSGGGGRGAQANNQGREESVPSPDDAENGRRLQTEMWRMFEGFASGAVQQQQQQQGTQQGTQLSSSSSSSSSNNNNINNNHNHGSNGGADEYLVGREGDYSTGSGEENGNGSGVFGGMGGDIDGVYQYMKEMF</sequence>
<keyword evidence="1" id="KW-0479">Metal-binding</keyword>
<dbReference type="GO" id="GO:0000978">
    <property type="term" value="F:RNA polymerase II cis-regulatory region sequence-specific DNA binding"/>
    <property type="evidence" value="ECO:0007669"/>
    <property type="project" value="TreeGrafter"/>
</dbReference>
<dbReference type="GO" id="GO:0006351">
    <property type="term" value="P:DNA-templated transcription"/>
    <property type="evidence" value="ECO:0007669"/>
    <property type="project" value="InterPro"/>
</dbReference>
<dbReference type="SUPFAM" id="SSF57701">
    <property type="entry name" value="Zn2/Cys6 DNA-binding domain"/>
    <property type="match status" value="1"/>
</dbReference>
<dbReference type="CDD" id="cd00067">
    <property type="entry name" value="GAL4"/>
    <property type="match status" value="1"/>
</dbReference>
<organism evidence="8 9">
    <name type="scientific">Coniella lustricola</name>
    <dbReference type="NCBI Taxonomy" id="2025994"/>
    <lineage>
        <taxon>Eukaryota</taxon>
        <taxon>Fungi</taxon>
        <taxon>Dikarya</taxon>
        <taxon>Ascomycota</taxon>
        <taxon>Pezizomycotina</taxon>
        <taxon>Sordariomycetes</taxon>
        <taxon>Sordariomycetidae</taxon>
        <taxon>Diaporthales</taxon>
        <taxon>Schizoparmaceae</taxon>
        <taxon>Coniella</taxon>
    </lineage>
</organism>
<evidence type="ECO:0000313" key="9">
    <source>
        <dbReference type="Proteomes" id="UP000241462"/>
    </source>
</evidence>
<dbReference type="OrthoDB" id="3971593at2759"/>
<dbReference type="GO" id="GO:0005634">
    <property type="term" value="C:nucleus"/>
    <property type="evidence" value="ECO:0007669"/>
    <property type="project" value="TreeGrafter"/>
</dbReference>
<proteinExistence type="predicted"/>
<dbReference type="Pfam" id="PF00172">
    <property type="entry name" value="Zn_clus"/>
    <property type="match status" value="1"/>
</dbReference>
<feature type="compositionally biased region" description="Low complexity" evidence="6">
    <location>
        <begin position="305"/>
        <end position="327"/>
    </location>
</feature>
<evidence type="ECO:0000256" key="4">
    <source>
        <dbReference type="ARBA" id="ARBA00023242"/>
    </source>
</evidence>
<evidence type="ECO:0000256" key="3">
    <source>
        <dbReference type="ARBA" id="ARBA00023163"/>
    </source>
</evidence>
<evidence type="ECO:0000256" key="6">
    <source>
        <dbReference type="SAM" id="MobiDB-lite"/>
    </source>
</evidence>
<protein>
    <recommendedName>
        <fullName evidence="7">Zn(2)-C6 fungal-type domain-containing protein</fullName>
    </recommendedName>
</protein>
<feature type="compositionally biased region" description="Gly residues" evidence="6">
    <location>
        <begin position="1010"/>
        <end position="1024"/>
    </location>
</feature>
<dbReference type="AlphaFoldDB" id="A0A2T2ZXW0"/>
<feature type="region of interest" description="Disordered" evidence="6">
    <location>
        <begin position="950"/>
        <end position="1024"/>
    </location>
</feature>
<dbReference type="CDD" id="cd12148">
    <property type="entry name" value="fungal_TF_MHR"/>
    <property type="match status" value="1"/>
</dbReference>
<dbReference type="InParanoid" id="A0A2T2ZXW0"/>
<feature type="domain" description="Zn(2)-C6 fungal-type" evidence="7">
    <location>
        <begin position="215"/>
        <end position="244"/>
    </location>
</feature>
<keyword evidence="3" id="KW-0804">Transcription</keyword>
<keyword evidence="5" id="KW-0175">Coiled coil</keyword>
<keyword evidence="9" id="KW-1185">Reference proteome</keyword>
<dbReference type="InterPro" id="IPR036864">
    <property type="entry name" value="Zn2-C6_fun-type_DNA-bd_sf"/>
</dbReference>
<dbReference type="InterPro" id="IPR051127">
    <property type="entry name" value="Fungal_SecMet_Regulators"/>
</dbReference>
<dbReference type="EMBL" id="KZ678575">
    <property type="protein sequence ID" value="PSR79222.1"/>
    <property type="molecule type" value="Genomic_DNA"/>
</dbReference>
<dbReference type="SMART" id="SM00066">
    <property type="entry name" value="GAL4"/>
    <property type="match status" value="1"/>
</dbReference>
<evidence type="ECO:0000313" key="8">
    <source>
        <dbReference type="EMBL" id="PSR79222.1"/>
    </source>
</evidence>
<dbReference type="GO" id="GO:0000981">
    <property type="term" value="F:DNA-binding transcription factor activity, RNA polymerase II-specific"/>
    <property type="evidence" value="ECO:0007669"/>
    <property type="project" value="InterPro"/>
</dbReference>
<feature type="compositionally biased region" description="Low complexity" evidence="6">
    <location>
        <begin position="46"/>
        <end position="67"/>
    </location>
</feature>
<feature type="region of interest" description="Disordered" evidence="6">
    <location>
        <begin position="15"/>
        <end position="67"/>
    </location>
</feature>
<dbReference type="Gene3D" id="4.10.240.10">
    <property type="entry name" value="Zn(2)-C6 fungal-type DNA-binding domain"/>
    <property type="match status" value="1"/>
</dbReference>
<dbReference type="STRING" id="2025994.A0A2T2ZXW0"/>
<feature type="compositionally biased region" description="Pro residues" evidence="6">
    <location>
        <begin position="22"/>
        <end position="31"/>
    </location>
</feature>
<feature type="region of interest" description="Disordered" evidence="6">
    <location>
        <begin position="364"/>
        <end position="400"/>
    </location>
</feature>
<feature type="compositionally biased region" description="Low complexity" evidence="6">
    <location>
        <begin position="173"/>
        <end position="186"/>
    </location>
</feature>
<feature type="region of interest" description="Disordered" evidence="6">
    <location>
        <begin position="292"/>
        <end position="350"/>
    </location>
</feature>
<evidence type="ECO:0000256" key="2">
    <source>
        <dbReference type="ARBA" id="ARBA00023015"/>
    </source>
</evidence>
<dbReference type="PANTHER" id="PTHR47424">
    <property type="entry name" value="REGULATORY PROTEIN GAL4"/>
    <property type="match status" value="1"/>
</dbReference>
<accession>A0A2T2ZXW0</accession>
<gene>
    <name evidence="8" type="ORF">BD289DRAFT_476655</name>
</gene>
<dbReference type="GO" id="GO:0000435">
    <property type="term" value="P:positive regulation of transcription from RNA polymerase II promoter by galactose"/>
    <property type="evidence" value="ECO:0007669"/>
    <property type="project" value="TreeGrafter"/>
</dbReference>
<evidence type="ECO:0000259" key="7">
    <source>
        <dbReference type="PROSITE" id="PS50048"/>
    </source>
</evidence>
<dbReference type="PROSITE" id="PS50048">
    <property type="entry name" value="ZN2_CY6_FUNGAL_2"/>
    <property type="match status" value="1"/>
</dbReference>
<feature type="compositionally biased region" description="Low complexity" evidence="6">
    <location>
        <begin position="131"/>
        <end position="146"/>
    </location>
</feature>
<feature type="compositionally biased region" description="Low complexity" evidence="6">
    <location>
        <begin position="953"/>
        <end position="988"/>
    </location>
</feature>
<dbReference type="GO" id="GO:0008270">
    <property type="term" value="F:zinc ion binding"/>
    <property type="evidence" value="ECO:0007669"/>
    <property type="project" value="InterPro"/>
</dbReference>
<feature type="compositionally biased region" description="Basic residues" evidence="6">
    <location>
        <begin position="32"/>
        <end position="45"/>
    </location>
</feature>
<evidence type="ECO:0000256" key="5">
    <source>
        <dbReference type="SAM" id="Coils"/>
    </source>
</evidence>
<dbReference type="Proteomes" id="UP000241462">
    <property type="component" value="Unassembled WGS sequence"/>
</dbReference>
<dbReference type="PROSITE" id="PS00463">
    <property type="entry name" value="ZN2_CY6_FUNGAL_1"/>
    <property type="match status" value="1"/>
</dbReference>
<dbReference type="SMART" id="SM00906">
    <property type="entry name" value="Fungal_trans"/>
    <property type="match status" value="1"/>
</dbReference>
<reference evidence="8 9" key="1">
    <citation type="journal article" date="2018" name="Mycol. Prog.">
        <title>Coniella lustricola, a new species from submerged detritus.</title>
        <authorList>
            <person name="Raudabaugh D.B."/>
            <person name="Iturriaga T."/>
            <person name="Carver A."/>
            <person name="Mondo S."/>
            <person name="Pangilinan J."/>
            <person name="Lipzen A."/>
            <person name="He G."/>
            <person name="Amirebrahimi M."/>
            <person name="Grigoriev I.V."/>
            <person name="Miller A.N."/>
        </authorList>
    </citation>
    <scope>NUCLEOTIDE SEQUENCE [LARGE SCALE GENOMIC DNA]</scope>
    <source>
        <strain evidence="8 9">B22-T-1</strain>
    </source>
</reference>
<dbReference type="PANTHER" id="PTHR47424:SF5">
    <property type="entry name" value="ZN(II)2CYS6 TRANSCRIPTION FACTOR (EUROFUNG)"/>
    <property type="match status" value="1"/>
</dbReference>
<evidence type="ECO:0000256" key="1">
    <source>
        <dbReference type="ARBA" id="ARBA00022723"/>
    </source>
</evidence>
<keyword evidence="2" id="KW-0805">Transcription regulation</keyword>
<keyword evidence="4" id="KW-0539">Nucleus</keyword>
<feature type="coiled-coil region" evidence="5">
    <location>
        <begin position="259"/>
        <end position="286"/>
    </location>
</feature>